<sequence length="149" mass="16474">MTKKRTTSDTAPRQLLLPLHSGGTNSIRAGRLCRKEAIREALTQALAACQLSREEVAQELTRLTGEAVSVNHIHNWCSAAKREWRFPLELTSAFCMITQDFGLISAVLDGTGHALAGEETMVLAEYGQILIEERKRSSKKRALLERLGA</sequence>
<evidence type="ECO:0000313" key="1">
    <source>
        <dbReference type="EMBL" id="MBE1425606.1"/>
    </source>
</evidence>
<dbReference type="RefSeq" id="WP_192623784.1">
    <property type="nucleotide sequence ID" value="NZ_JADBGG010000016.1"/>
</dbReference>
<name>A0ABR9H4H1_9BACT</name>
<reference evidence="1 2" key="1">
    <citation type="submission" date="2020-10" db="EMBL/GenBank/DDBJ databases">
        <title>Genomic Encyclopedia of Type Strains, Phase IV (KMG-IV): sequencing the most valuable type-strain genomes for metagenomic binning, comparative biology and taxonomic classification.</title>
        <authorList>
            <person name="Goeker M."/>
        </authorList>
    </citation>
    <scope>NUCLEOTIDE SEQUENCE [LARGE SCALE GENOMIC DNA]</scope>
    <source>
        <strain evidence="1 2">DSM 4194</strain>
    </source>
</reference>
<protein>
    <recommendedName>
        <fullName evidence="3">Transposase</fullName>
    </recommendedName>
</protein>
<comment type="caution">
    <text evidence="1">The sequence shown here is derived from an EMBL/GenBank/DDBJ whole genome shotgun (WGS) entry which is preliminary data.</text>
</comment>
<proteinExistence type="predicted"/>
<keyword evidence="2" id="KW-1185">Reference proteome</keyword>
<dbReference type="EMBL" id="JADBGG010000016">
    <property type="protein sequence ID" value="MBE1425606.1"/>
    <property type="molecule type" value="Genomic_DNA"/>
</dbReference>
<accession>A0ABR9H4H1</accession>
<organism evidence="1 2">
    <name type="scientific">Desulfomicrobium macestii</name>
    <dbReference type="NCBI Taxonomy" id="90731"/>
    <lineage>
        <taxon>Bacteria</taxon>
        <taxon>Pseudomonadati</taxon>
        <taxon>Thermodesulfobacteriota</taxon>
        <taxon>Desulfovibrionia</taxon>
        <taxon>Desulfovibrionales</taxon>
        <taxon>Desulfomicrobiaceae</taxon>
        <taxon>Desulfomicrobium</taxon>
    </lineage>
</organism>
<evidence type="ECO:0000313" key="2">
    <source>
        <dbReference type="Proteomes" id="UP000639010"/>
    </source>
</evidence>
<evidence type="ECO:0008006" key="3">
    <source>
        <dbReference type="Google" id="ProtNLM"/>
    </source>
</evidence>
<dbReference type="Proteomes" id="UP000639010">
    <property type="component" value="Unassembled WGS sequence"/>
</dbReference>
<gene>
    <name evidence="1" type="ORF">H4684_002263</name>
</gene>